<accession>A0A5J4WHW5</accession>
<dbReference type="EMBL" id="SNRW01001928">
    <property type="protein sequence ID" value="KAA6394501.1"/>
    <property type="molecule type" value="Genomic_DNA"/>
</dbReference>
<feature type="compositionally biased region" description="Basic residues" evidence="1">
    <location>
        <begin position="1"/>
        <end position="11"/>
    </location>
</feature>
<gene>
    <name evidence="2" type="ORF">EZS28_009973</name>
</gene>
<name>A0A5J4WHW5_9EUKA</name>
<feature type="region of interest" description="Disordered" evidence="1">
    <location>
        <begin position="1"/>
        <end position="24"/>
    </location>
</feature>
<evidence type="ECO:0000313" key="2">
    <source>
        <dbReference type="EMBL" id="KAA6394501.1"/>
    </source>
</evidence>
<dbReference type="AlphaFoldDB" id="A0A5J4WHW5"/>
<comment type="caution">
    <text evidence="2">The sequence shown here is derived from an EMBL/GenBank/DDBJ whole genome shotgun (WGS) entry which is preliminary data.</text>
</comment>
<evidence type="ECO:0000256" key="1">
    <source>
        <dbReference type="SAM" id="MobiDB-lite"/>
    </source>
</evidence>
<dbReference type="Proteomes" id="UP000324800">
    <property type="component" value="Unassembled WGS sequence"/>
</dbReference>
<proteinExistence type="predicted"/>
<evidence type="ECO:0000313" key="3">
    <source>
        <dbReference type="Proteomes" id="UP000324800"/>
    </source>
</evidence>
<protein>
    <submittedName>
        <fullName evidence="2">Uncharacterized protein</fullName>
    </submittedName>
</protein>
<sequence length="106" mass="12126">MSKKQKSGNKQKNKDKEYNDDASDEDALNQALNEGILRHLKGRSSPKGADLVGDLMFCSYLDFRDLVGLLVQYLHTEHELLFTNSQISAQIDLFGLQKLLEWKKQL</sequence>
<organism evidence="2 3">
    <name type="scientific">Streblomastix strix</name>
    <dbReference type="NCBI Taxonomy" id="222440"/>
    <lineage>
        <taxon>Eukaryota</taxon>
        <taxon>Metamonada</taxon>
        <taxon>Preaxostyla</taxon>
        <taxon>Oxymonadida</taxon>
        <taxon>Streblomastigidae</taxon>
        <taxon>Streblomastix</taxon>
    </lineage>
</organism>
<reference evidence="2 3" key="1">
    <citation type="submission" date="2019-03" db="EMBL/GenBank/DDBJ databases">
        <title>Single cell metagenomics reveals metabolic interactions within the superorganism composed of flagellate Streblomastix strix and complex community of Bacteroidetes bacteria on its surface.</title>
        <authorList>
            <person name="Treitli S.C."/>
            <person name="Kolisko M."/>
            <person name="Husnik F."/>
            <person name="Keeling P."/>
            <person name="Hampl V."/>
        </authorList>
    </citation>
    <scope>NUCLEOTIDE SEQUENCE [LARGE SCALE GENOMIC DNA]</scope>
    <source>
        <strain evidence="2">ST1C</strain>
    </source>
</reference>